<protein>
    <submittedName>
        <fullName evidence="1">Uncharacterized protein</fullName>
    </submittedName>
</protein>
<dbReference type="Proteomes" id="UP000478052">
    <property type="component" value="Unassembled WGS sequence"/>
</dbReference>
<evidence type="ECO:0000313" key="1">
    <source>
        <dbReference type="EMBL" id="KAF0756873.1"/>
    </source>
</evidence>
<organism evidence="1 2">
    <name type="scientific">Aphis craccivora</name>
    <name type="common">Cowpea aphid</name>
    <dbReference type="NCBI Taxonomy" id="307492"/>
    <lineage>
        <taxon>Eukaryota</taxon>
        <taxon>Metazoa</taxon>
        <taxon>Ecdysozoa</taxon>
        <taxon>Arthropoda</taxon>
        <taxon>Hexapoda</taxon>
        <taxon>Insecta</taxon>
        <taxon>Pterygota</taxon>
        <taxon>Neoptera</taxon>
        <taxon>Paraneoptera</taxon>
        <taxon>Hemiptera</taxon>
        <taxon>Sternorrhyncha</taxon>
        <taxon>Aphidomorpha</taxon>
        <taxon>Aphidoidea</taxon>
        <taxon>Aphididae</taxon>
        <taxon>Aphidini</taxon>
        <taxon>Aphis</taxon>
        <taxon>Aphis</taxon>
    </lineage>
</organism>
<dbReference type="AlphaFoldDB" id="A0A6G0YJJ3"/>
<accession>A0A6G0YJJ3</accession>
<name>A0A6G0YJJ3_APHCR</name>
<comment type="caution">
    <text evidence="1">The sequence shown here is derived from an EMBL/GenBank/DDBJ whole genome shotgun (WGS) entry which is preliminary data.</text>
</comment>
<keyword evidence="2" id="KW-1185">Reference proteome</keyword>
<reference evidence="1 2" key="1">
    <citation type="submission" date="2019-08" db="EMBL/GenBank/DDBJ databases">
        <title>Whole genome of Aphis craccivora.</title>
        <authorList>
            <person name="Voronova N.V."/>
            <person name="Shulinski R.S."/>
            <person name="Bandarenka Y.V."/>
            <person name="Zhorov D.G."/>
            <person name="Warner D."/>
        </authorList>
    </citation>
    <scope>NUCLEOTIDE SEQUENCE [LARGE SCALE GENOMIC DNA]</scope>
    <source>
        <strain evidence="1">180601</strain>
        <tissue evidence="1">Whole Body</tissue>
    </source>
</reference>
<sequence>MQIKNQLESFENLIFSNNIITSHNVNLNAASVLKSGYSFVVSALEKFFDKGLPPPNSIQVSNSSNSNINQTYWNNTTINVINNSKINCHCNCTNPATPPSL</sequence>
<gene>
    <name evidence="1" type="ORF">FWK35_00038048</name>
</gene>
<proteinExistence type="predicted"/>
<evidence type="ECO:0000313" key="2">
    <source>
        <dbReference type="Proteomes" id="UP000478052"/>
    </source>
</evidence>
<dbReference type="EMBL" id="VUJU01003737">
    <property type="protein sequence ID" value="KAF0756873.1"/>
    <property type="molecule type" value="Genomic_DNA"/>
</dbReference>